<dbReference type="Proteomes" id="UP000711488">
    <property type="component" value="Unassembled WGS sequence"/>
</dbReference>
<accession>A0A6A0HGV6</accession>
<evidence type="ECO:0000256" key="4">
    <source>
        <dbReference type="ARBA" id="ARBA00022787"/>
    </source>
</evidence>
<keyword evidence="4" id="KW-1000">Mitochondrion outer membrane</keyword>
<keyword evidence="4" id="KW-0496">Mitochondrion</keyword>
<evidence type="ECO:0000256" key="13">
    <source>
        <dbReference type="SAM" id="MobiDB-lite"/>
    </source>
</evidence>
<evidence type="ECO:0000256" key="12">
    <source>
        <dbReference type="ARBA" id="ARBA00048336"/>
    </source>
</evidence>
<dbReference type="GO" id="GO:0004722">
    <property type="term" value="F:protein serine/threonine phosphatase activity"/>
    <property type="evidence" value="ECO:0007669"/>
    <property type="project" value="UniProtKB-EC"/>
</dbReference>
<dbReference type="CDD" id="cd07067">
    <property type="entry name" value="HP_PGM_like"/>
    <property type="match status" value="1"/>
</dbReference>
<comment type="catalytic activity">
    <reaction evidence="11">
        <text>O-phospho-L-seryl-[protein] + H2O = L-seryl-[protein] + phosphate</text>
        <dbReference type="Rhea" id="RHEA:20629"/>
        <dbReference type="Rhea" id="RHEA-COMP:9863"/>
        <dbReference type="Rhea" id="RHEA-COMP:11604"/>
        <dbReference type="ChEBI" id="CHEBI:15377"/>
        <dbReference type="ChEBI" id="CHEBI:29999"/>
        <dbReference type="ChEBI" id="CHEBI:43474"/>
        <dbReference type="ChEBI" id="CHEBI:83421"/>
        <dbReference type="EC" id="3.1.3.16"/>
    </reaction>
</comment>
<comment type="caution">
    <text evidence="14">The sequence shown here is derived from an EMBL/GenBank/DDBJ whole genome shotgun (WGS) entry which is preliminary data.</text>
</comment>
<dbReference type="SMART" id="SM00855">
    <property type="entry name" value="PGAM"/>
    <property type="match status" value="1"/>
</dbReference>
<dbReference type="SUPFAM" id="SSF53254">
    <property type="entry name" value="Phosphoglycerate mutase-like"/>
    <property type="match status" value="1"/>
</dbReference>
<keyword evidence="4" id="KW-0472">Membrane</keyword>
<dbReference type="AlphaFoldDB" id="A0A6A0HGV6"/>
<dbReference type="Pfam" id="PF00300">
    <property type="entry name" value="His_Phos_1"/>
    <property type="match status" value="2"/>
</dbReference>
<dbReference type="Gene3D" id="3.40.50.1240">
    <property type="entry name" value="Phosphoglycerate mutase-like"/>
    <property type="match status" value="1"/>
</dbReference>
<evidence type="ECO:0000313" key="14">
    <source>
        <dbReference type="EMBL" id="KAA0203925.1"/>
    </source>
</evidence>
<evidence type="ECO:0000256" key="11">
    <source>
        <dbReference type="ARBA" id="ARBA00047761"/>
    </source>
</evidence>
<dbReference type="GO" id="GO:0090141">
    <property type="term" value="P:positive regulation of mitochondrial fission"/>
    <property type="evidence" value="ECO:0007669"/>
    <property type="project" value="TreeGrafter"/>
</dbReference>
<comment type="subcellular location">
    <subcellularLocation>
        <location evidence="1">Mitochondrion outer membrane</location>
    </subcellularLocation>
</comment>
<dbReference type="InterPro" id="IPR029033">
    <property type="entry name" value="His_PPase_superfam"/>
</dbReference>
<evidence type="ECO:0000256" key="3">
    <source>
        <dbReference type="ARBA" id="ARBA00013081"/>
    </source>
</evidence>
<dbReference type="InterPro" id="IPR013078">
    <property type="entry name" value="His_Pase_superF_clade-1"/>
</dbReference>
<dbReference type="InterPro" id="IPR051021">
    <property type="entry name" value="Mito_Ser/Thr_phosphatase"/>
</dbReference>
<dbReference type="PANTHER" id="PTHR20935:SF0">
    <property type="entry name" value="SERINE_THREONINE-PROTEIN PHOSPHATASE PGAM5, MITOCHONDRIAL"/>
    <property type="match status" value="1"/>
</dbReference>
<name>A0A6A0HGV6_HYAAZ</name>
<protein>
    <recommendedName>
        <fullName evidence="8">Serine/threonine-protein phosphatase PGAM5, mitochondrial</fullName>
        <ecNumber evidence="3">3.1.3.16</ecNumber>
    </recommendedName>
    <alternativeName>
        <fullName evidence="10">Phosphoglycerate mutase family member 5 homolog</fullName>
    </alternativeName>
    <alternativeName>
        <fullName evidence="9">Serine/threonine-protein phosphatase Pgam5, mitochondrial</fullName>
    </alternativeName>
</protein>
<dbReference type="EC" id="3.1.3.16" evidence="3"/>
<dbReference type="PANTHER" id="PTHR20935">
    <property type="entry name" value="PHOSPHOGLYCERATE MUTASE-RELATED"/>
    <property type="match status" value="1"/>
</dbReference>
<evidence type="ECO:0000256" key="6">
    <source>
        <dbReference type="ARBA" id="ARBA00037234"/>
    </source>
</evidence>
<dbReference type="EMBL" id="JQDR03000385">
    <property type="protein sequence ID" value="KAA0203925.1"/>
    <property type="molecule type" value="Genomic_DNA"/>
</dbReference>
<sequence>MFSRLRPLGVVGLGVGGVVVGYLAGNHKTVAHNSWTTNFKPTTPWDWNWDRRDPSSLIEPTTKPDGTLNKSALKKNETDDEKTERATCKATRYILLVRHGQYNLDGATDKERTLTQLGEEQARLTGERLNELDLPITRLVYSTMTRATQTAQIMMKHMKQIDTVETSDLLREGAPIPPEPPLGGWKPERHLLASLKTHAGARTLQQFFADGARIEAAFRSYMHRAPPSQTTDSYEVIVCHANVIRYIVCRALQFVPEGWLRMSLHNGSVTMLVIRPDGRVSIRQLGECGHMPPNKLSLT</sequence>
<evidence type="ECO:0000256" key="9">
    <source>
        <dbReference type="ARBA" id="ARBA00040722"/>
    </source>
</evidence>
<proteinExistence type="inferred from homology"/>
<reference evidence="14" key="3">
    <citation type="submission" date="2019-06" db="EMBL/GenBank/DDBJ databases">
        <authorList>
            <person name="Poynton C."/>
            <person name="Hasenbein S."/>
            <person name="Benoit J.B."/>
            <person name="Sepulveda M.S."/>
            <person name="Poelchau M.F."/>
            <person name="Murali S.C."/>
            <person name="Chen S."/>
            <person name="Glastad K.M."/>
            <person name="Werren J.H."/>
            <person name="Vineis J.H."/>
            <person name="Bowen J.L."/>
            <person name="Friedrich M."/>
            <person name="Jones J."/>
            <person name="Robertson H.M."/>
            <person name="Feyereisen R."/>
            <person name="Mechler-Hickson A."/>
            <person name="Mathers N."/>
            <person name="Lee C.E."/>
            <person name="Colbourne J.K."/>
            <person name="Biales A."/>
            <person name="Johnston J.S."/>
            <person name="Wellborn G.A."/>
            <person name="Rosendale A.J."/>
            <person name="Cridge A.G."/>
            <person name="Munoz-Torres M.C."/>
            <person name="Bain P.A."/>
            <person name="Manny A.R."/>
            <person name="Major K.M."/>
            <person name="Lambert F.N."/>
            <person name="Vulpe C.D."/>
            <person name="Tuck P."/>
            <person name="Blalock B.J."/>
            <person name="Lin Y.-Y."/>
            <person name="Smith M.E."/>
            <person name="Ochoa-Acuna H."/>
            <person name="Chen M.-J.M."/>
            <person name="Childers C.P."/>
            <person name="Qu J."/>
            <person name="Dugan S."/>
            <person name="Lee S.L."/>
            <person name="Chao H."/>
            <person name="Dinh H."/>
            <person name="Han Y."/>
            <person name="Doddapaneni H."/>
            <person name="Worley K.C."/>
            <person name="Muzny D.M."/>
            <person name="Gibbs R.A."/>
            <person name="Richards S."/>
        </authorList>
    </citation>
    <scope>NUCLEOTIDE SEQUENCE</scope>
    <source>
        <strain evidence="14">HAZT.00-mixed</strain>
        <tissue evidence="14">Whole organism</tissue>
    </source>
</reference>
<comment type="function">
    <text evidence="6">Displays phosphatase activity for serine/threonine residues, and dephosphorylates and activates Pk92B kinase. Has apparently no phosphoglycerate mutase activity.</text>
</comment>
<reference evidence="14" key="2">
    <citation type="journal article" date="2018" name="Environ. Sci. Technol.">
        <title>The Toxicogenome of Hyalella azteca: A Model for Sediment Ecotoxicology and Evolutionary Toxicology.</title>
        <authorList>
            <person name="Poynton H.C."/>
            <person name="Hasenbein S."/>
            <person name="Benoit J.B."/>
            <person name="Sepulveda M.S."/>
            <person name="Poelchau M.F."/>
            <person name="Hughes D.S.T."/>
            <person name="Murali S.C."/>
            <person name="Chen S."/>
            <person name="Glastad K.M."/>
            <person name="Goodisman M.A.D."/>
            <person name="Werren J.H."/>
            <person name="Vineis J.H."/>
            <person name="Bowen J.L."/>
            <person name="Friedrich M."/>
            <person name="Jones J."/>
            <person name="Robertson H.M."/>
            <person name="Feyereisen R."/>
            <person name="Mechler-Hickson A."/>
            <person name="Mathers N."/>
            <person name="Lee C.E."/>
            <person name="Colbourne J.K."/>
            <person name="Biales A."/>
            <person name="Johnston J.S."/>
            <person name="Wellborn G.A."/>
            <person name="Rosendale A.J."/>
            <person name="Cridge A.G."/>
            <person name="Munoz-Torres M.C."/>
            <person name="Bain P.A."/>
            <person name="Manny A.R."/>
            <person name="Major K.M."/>
            <person name="Lambert F.N."/>
            <person name="Vulpe C.D."/>
            <person name="Tuck P."/>
            <person name="Blalock B.J."/>
            <person name="Lin Y.Y."/>
            <person name="Smith M.E."/>
            <person name="Ochoa-Acuna H."/>
            <person name="Chen M.M."/>
            <person name="Childers C.P."/>
            <person name="Qu J."/>
            <person name="Dugan S."/>
            <person name="Lee S.L."/>
            <person name="Chao H."/>
            <person name="Dinh H."/>
            <person name="Han Y."/>
            <person name="Doddapaneni H."/>
            <person name="Worley K.C."/>
            <person name="Muzny D.M."/>
            <person name="Gibbs R.A."/>
            <person name="Richards S."/>
        </authorList>
    </citation>
    <scope>NUCLEOTIDE SEQUENCE</scope>
    <source>
        <strain evidence="14">HAZT.00-mixed</strain>
        <tissue evidence="14">Whole organism</tissue>
    </source>
</reference>
<feature type="region of interest" description="Disordered" evidence="13">
    <location>
        <begin position="51"/>
        <end position="84"/>
    </location>
</feature>
<comment type="catalytic activity">
    <reaction evidence="12">
        <text>O-phospho-L-threonyl-[protein] + H2O = L-threonyl-[protein] + phosphate</text>
        <dbReference type="Rhea" id="RHEA:47004"/>
        <dbReference type="Rhea" id="RHEA-COMP:11060"/>
        <dbReference type="Rhea" id="RHEA-COMP:11605"/>
        <dbReference type="ChEBI" id="CHEBI:15377"/>
        <dbReference type="ChEBI" id="CHEBI:30013"/>
        <dbReference type="ChEBI" id="CHEBI:43474"/>
        <dbReference type="ChEBI" id="CHEBI:61977"/>
        <dbReference type="EC" id="3.1.3.16"/>
    </reaction>
</comment>
<evidence type="ECO:0000256" key="7">
    <source>
        <dbReference type="ARBA" id="ARBA00038605"/>
    </source>
</evidence>
<comment type="subunit">
    <text evidence="7">Interacts with Pk92B/ASK1.</text>
</comment>
<evidence type="ECO:0000256" key="5">
    <source>
        <dbReference type="ARBA" id="ARBA00022801"/>
    </source>
</evidence>
<evidence type="ECO:0000256" key="8">
    <source>
        <dbReference type="ARBA" id="ARBA00039765"/>
    </source>
</evidence>
<dbReference type="OrthoDB" id="2118094at2759"/>
<feature type="compositionally biased region" description="Basic and acidic residues" evidence="13">
    <location>
        <begin position="74"/>
        <end position="84"/>
    </location>
</feature>
<reference evidence="14" key="1">
    <citation type="submission" date="2014-08" db="EMBL/GenBank/DDBJ databases">
        <authorList>
            <person name="Murali S."/>
            <person name="Richards S."/>
            <person name="Bandaranaike D."/>
            <person name="Bellair M."/>
            <person name="Blankenburg K."/>
            <person name="Chao H."/>
            <person name="Dinh H."/>
            <person name="Doddapaneni H."/>
            <person name="Dugan-Rocha S."/>
            <person name="Elkadiri S."/>
            <person name="Gnanaolivu R."/>
            <person name="Hughes D."/>
            <person name="Lee S."/>
            <person name="Li M."/>
            <person name="Ming W."/>
            <person name="Munidasa M."/>
            <person name="Muniz J."/>
            <person name="Nguyen L."/>
            <person name="Osuji N."/>
            <person name="Pu L.-L."/>
            <person name="Puazo M."/>
            <person name="Skinner E."/>
            <person name="Qu C."/>
            <person name="Quiroz J."/>
            <person name="Raj R."/>
            <person name="Weissenberger G."/>
            <person name="Xin Y."/>
            <person name="Zou X."/>
            <person name="Han Y."/>
            <person name="Worley K."/>
            <person name="Muzny D."/>
            <person name="Gibbs R."/>
        </authorList>
    </citation>
    <scope>NUCLEOTIDE SEQUENCE</scope>
    <source>
        <strain evidence="14">HAZT.00-mixed</strain>
        <tissue evidence="14">Whole organism</tissue>
    </source>
</reference>
<gene>
    <name evidence="14" type="ORF">HAZT_HAZT003494</name>
</gene>
<evidence type="ECO:0000256" key="1">
    <source>
        <dbReference type="ARBA" id="ARBA00004294"/>
    </source>
</evidence>
<keyword evidence="5" id="KW-0378">Hydrolase</keyword>
<evidence type="ECO:0000256" key="10">
    <source>
        <dbReference type="ARBA" id="ARBA00042520"/>
    </source>
</evidence>
<evidence type="ECO:0000256" key="2">
    <source>
        <dbReference type="ARBA" id="ARBA00006717"/>
    </source>
</evidence>
<comment type="similarity">
    <text evidence="2">Belongs to the phosphoglycerate mutase family. BPG-dependent PGAM subfamily.</text>
</comment>
<organism evidence="14">
    <name type="scientific">Hyalella azteca</name>
    <name type="common">Amphipod</name>
    <dbReference type="NCBI Taxonomy" id="294128"/>
    <lineage>
        <taxon>Eukaryota</taxon>
        <taxon>Metazoa</taxon>
        <taxon>Ecdysozoa</taxon>
        <taxon>Arthropoda</taxon>
        <taxon>Crustacea</taxon>
        <taxon>Multicrustacea</taxon>
        <taxon>Malacostraca</taxon>
        <taxon>Eumalacostraca</taxon>
        <taxon>Peracarida</taxon>
        <taxon>Amphipoda</taxon>
        <taxon>Senticaudata</taxon>
        <taxon>Talitrida</taxon>
        <taxon>Talitroidea</taxon>
        <taxon>Hyalellidae</taxon>
        <taxon>Hyalella</taxon>
    </lineage>
</organism>
<dbReference type="GO" id="GO:0005741">
    <property type="term" value="C:mitochondrial outer membrane"/>
    <property type="evidence" value="ECO:0007669"/>
    <property type="project" value="UniProtKB-SubCell"/>
</dbReference>